<dbReference type="AlphaFoldDB" id="A0A8S1DHM6"/>
<name>A0A8S1DHM6_9INSE</name>
<dbReference type="SMART" id="SM00636">
    <property type="entry name" value="Glyco_18"/>
    <property type="match status" value="1"/>
</dbReference>
<dbReference type="GO" id="GO:0006032">
    <property type="term" value="P:chitin catabolic process"/>
    <property type="evidence" value="ECO:0007669"/>
    <property type="project" value="TreeGrafter"/>
</dbReference>
<dbReference type="EMBL" id="CADEPI010000248">
    <property type="protein sequence ID" value="CAB3381830.1"/>
    <property type="molecule type" value="Genomic_DNA"/>
</dbReference>
<evidence type="ECO:0000256" key="1">
    <source>
        <dbReference type="SAM" id="SignalP"/>
    </source>
</evidence>
<evidence type="ECO:0000259" key="2">
    <source>
        <dbReference type="PROSITE" id="PS51910"/>
    </source>
</evidence>
<reference evidence="3 4" key="1">
    <citation type="submission" date="2020-04" db="EMBL/GenBank/DDBJ databases">
        <authorList>
            <person name="Alioto T."/>
            <person name="Alioto T."/>
            <person name="Gomez Garrido J."/>
        </authorList>
    </citation>
    <scope>NUCLEOTIDE SEQUENCE [LARGE SCALE GENOMIC DNA]</scope>
</reference>
<protein>
    <recommendedName>
        <fullName evidence="2">GH18 domain-containing protein</fullName>
    </recommendedName>
</protein>
<organism evidence="3 4">
    <name type="scientific">Cloeon dipterum</name>
    <dbReference type="NCBI Taxonomy" id="197152"/>
    <lineage>
        <taxon>Eukaryota</taxon>
        <taxon>Metazoa</taxon>
        <taxon>Ecdysozoa</taxon>
        <taxon>Arthropoda</taxon>
        <taxon>Hexapoda</taxon>
        <taxon>Insecta</taxon>
        <taxon>Pterygota</taxon>
        <taxon>Palaeoptera</taxon>
        <taxon>Ephemeroptera</taxon>
        <taxon>Pisciforma</taxon>
        <taxon>Baetidae</taxon>
        <taxon>Cloeon</taxon>
    </lineage>
</organism>
<dbReference type="Pfam" id="PF00704">
    <property type="entry name" value="Glyco_hydro_18"/>
    <property type="match status" value="1"/>
</dbReference>
<dbReference type="Proteomes" id="UP000494165">
    <property type="component" value="Unassembled WGS sequence"/>
</dbReference>
<keyword evidence="4" id="KW-1185">Reference proteome</keyword>
<dbReference type="GO" id="GO:0005576">
    <property type="term" value="C:extracellular region"/>
    <property type="evidence" value="ECO:0007669"/>
    <property type="project" value="TreeGrafter"/>
</dbReference>
<dbReference type="PROSITE" id="PS51910">
    <property type="entry name" value="GH18_2"/>
    <property type="match status" value="1"/>
</dbReference>
<dbReference type="InterPro" id="IPR050314">
    <property type="entry name" value="Glycosyl_Hydrlase_18"/>
</dbReference>
<dbReference type="PANTHER" id="PTHR11177">
    <property type="entry name" value="CHITINASE"/>
    <property type="match status" value="1"/>
</dbReference>
<feature type="domain" description="GH18" evidence="2">
    <location>
        <begin position="96"/>
        <end position="431"/>
    </location>
</feature>
<proteinExistence type="predicted"/>
<dbReference type="OrthoDB" id="76388at2759"/>
<comment type="caution">
    <text evidence="3">The sequence shown here is derived from an EMBL/GenBank/DDBJ whole genome shotgun (WGS) entry which is preliminary data.</text>
</comment>
<feature type="signal peptide" evidence="1">
    <location>
        <begin position="1"/>
        <end position="21"/>
    </location>
</feature>
<dbReference type="GO" id="GO:0005975">
    <property type="term" value="P:carbohydrate metabolic process"/>
    <property type="evidence" value="ECO:0007669"/>
    <property type="project" value="InterPro"/>
</dbReference>
<keyword evidence="1" id="KW-0732">Signal</keyword>
<dbReference type="SUPFAM" id="SSF51445">
    <property type="entry name" value="(Trans)glycosidases"/>
    <property type="match status" value="1"/>
</dbReference>
<dbReference type="PANTHER" id="PTHR11177:SF317">
    <property type="entry name" value="CHITINASE 12-RELATED"/>
    <property type="match status" value="1"/>
</dbReference>
<gene>
    <name evidence="3" type="ORF">CLODIP_2_CD11955</name>
</gene>
<accession>A0A8S1DHM6</accession>
<evidence type="ECO:0000313" key="4">
    <source>
        <dbReference type="Proteomes" id="UP000494165"/>
    </source>
</evidence>
<feature type="chain" id="PRO_5035789981" description="GH18 domain-containing protein" evidence="1">
    <location>
        <begin position="22"/>
        <end position="451"/>
    </location>
</feature>
<dbReference type="InterPro" id="IPR017853">
    <property type="entry name" value="GH"/>
</dbReference>
<dbReference type="GO" id="GO:0008061">
    <property type="term" value="F:chitin binding"/>
    <property type="evidence" value="ECO:0007669"/>
    <property type="project" value="InterPro"/>
</dbReference>
<dbReference type="InterPro" id="IPR011583">
    <property type="entry name" value="Chitinase_II/V-like_cat"/>
</dbReference>
<sequence>MLRFLMVSLTILVYPHFQILGKEMGEQCSSDAPEANKIREKVANLQKIVERYICSLGNDEETPAADHEEEEPATTLRAADACKKEFEPSSADKNKRIIICGLRSEDINAQFTVNRVNEKLCTHVLLSGYFKADVKTTEITENKIDTHNLSEMVTQLKAKKLKIWLSIGADGTLGPEEYSAIANTEKSRTKFVQNVMNILSTYGFDGFSPRWKYPACPWNVCLKLIKQDFANYVRLMEAFSLMLRPKGLSLVAYGTNWFMLNRMFDFAALRKFIDYWLIACFNSEGHWSTTAGIASGQKFYEDCFGRYLPVIPIETALIGISISYSPVKLSRVTTNTIGSGIRKDVIGNSKLKSFRSVCTAVNSLNGKLVHNETDKLNVYYTNDTDWMELVIKLKLPGVYVEHVSDDDFDGNECNCGNFPILRTINEEVRGDGRCFVPMCPVTKPVGEPKTS</sequence>
<evidence type="ECO:0000313" key="3">
    <source>
        <dbReference type="EMBL" id="CAB3381830.1"/>
    </source>
</evidence>
<dbReference type="Gene3D" id="3.20.20.80">
    <property type="entry name" value="Glycosidases"/>
    <property type="match status" value="2"/>
</dbReference>
<dbReference type="GO" id="GO:0004568">
    <property type="term" value="F:chitinase activity"/>
    <property type="evidence" value="ECO:0007669"/>
    <property type="project" value="TreeGrafter"/>
</dbReference>
<dbReference type="InterPro" id="IPR001223">
    <property type="entry name" value="Glyco_hydro18_cat"/>
</dbReference>